<dbReference type="InterPro" id="IPR051010">
    <property type="entry name" value="BCAA_transport"/>
</dbReference>
<comment type="caution">
    <text evidence="5">The sequence shown here is derived from an EMBL/GenBank/DDBJ whole genome shotgun (WGS) entry which is preliminary data.</text>
</comment>
<accession>A0A6P0HHH1</accession>
<evidence type="ECO:0000313" key="6">
    <source>
        <dbReference type="Proteomes" id="UP000468687"/>
    </source>
</evidence>
<dbReference type="PANTHER" id="PTHR30483">
    <property type="entry name" value="LEUCINE-SPECIFIC-BINDING PROTEIN"/>
    <property type="match status" value="1"/>
</dbReference>
<dbReference type="Pfam" id="PF13458">
    <property type="entry name" value="Peripla_BP_6"/>
    <property type="match status" value="1"/>
</dbReference>
<dbReference type="InterPro" id="IPR028081">
    <property type="entry name" value="Leu-bd"/>
</dbReference>
<dbReference type="PANTHER" id="PTHR30483:SF6">
    <property type="entry name" value="PERIPLASMIC BINDING PROTEIN OF ABC TRANSPORTER FOR NATURAL AMINO ACIDS"/>
    <property type="match status" value="1"/>
</dbReference>
<proteinExistence type="inferred from homology"/>
<dbReference type="Gene3D" id="3.40.50.2300">
    <property type="match status" value="2"/>
</dbReference>
<feature type="domain" description="Leucine-binding protein" evidence="4">
    <location>
        <begin position="33"/>
        <end position="357"/>
    </location>
</feature>
<evidence type="ECO:0000313" key="5">
    <source>
        <dbReference type="EMBL" id="NEN77740.1"/>
    </source>
</evidence>
<evidence type="ECO:0000256" key="3">
    <source>
        <dbReference type="SAM" id="SignalP"/>
    </source>
</evidence>
<feature type="signal peptide" evidence="3">
    <location>
        <begin position="1"/>
        <end position="18"/>
    </location>
</feature>
<dbReference type="AlphaFoldDB" id="A0A6P0HHH1"/>
<evidence type="ECO:0000259" key="4">
    <source>
        <dbReference type="Pfam" id="PF13458"/>
    </source>
</evidence>
<dbReference type="RefSeq" id="WP_163771109.1">
    <property type="nucleotide sequence ID" value="NZ_JAAGXA010000003.1"/>
</dbReference>
<dbReference type="Proteomes" id="UP000468687">
    <property type="component" value="Unassembled WGS sequence"/>
</dbReference>
<dbReference type="InterPro" id="IPR028082">
    <property type="entry name" value="Peripla_BP_I"/>
</dbReference>
<name>A0A6P0HHH1_9ACTN</name>
<gene>
    <name evidence="5" type="ORF">G3T38_05560</name>
</gene>
<sequence length="395" mass="41300">MKKFAVAALAVASVASLAACGNDSSSEREDGVVRIGLVGPETGAAPQFYTDLVRPVELAVADLADEYGLEVEIVTVDDKGTPDGASAAVQQLLNTEDVDAIFGPPQSGNALQVADVIQRSGRPWLSAALAPEIMDESLDPNWLFRTNYNASDLSSVVAQYLFSGDSTVGIVHSADAYGQSGAESIEAEAEELGAEIAAVEAIQPGTTDFSAGISRLAAAGVDTVFLAITAGADTATVTKAIAQEGLAADRVVTNATILADFATLADPEQWENLVFIDPRDLTGDTVAGIAADYEAEYGEAPIIPTNVYSWMAAVDTYLQAVAEVGDARDFDGVREAMEGLEQVSVRDDVYEKPFGAGDHEIYEPEDPSQWIVFGFDGEGALEARGDLASCIADGC</sequence>
<organism evidence="5 6">
    <name type="scientific">Nocardioides zeae</name>
    <dbReference type="NCBI Taxonomy" id="1457234"/>
    <lineage>
        <taxon>Bacteria</taxon>
        <taxon>Bacillati</taxon>
        <taxon>Actinomycetota</taxon>
        <taxon>Actinomycetes</taxon>
        <taxon>Propionibacteriales</taxon>
        <taxon>Nocardioidaceae</taxon>
        <taxon>Nocardioides</taxon>
    </lineage>
</organism>
<evidence type="ECO:0000256" key="1">
    <source>
        <dbReference type="ARBA" id="ARBA00010062"/>
    </source>
</evidence>
<feature type="chain" id="PRO_5038540561" evidence="3">
    <location>
        <begin position="19"/>
        <end position="395"/>
    </location>
</feature>
<dbReference type="PROSITE" id="PS51257">
    <property type="entry name" value="PROKAR_LIPOPROTEIN"/>
    <property type="match status" value="1"/>
</dbReference>
<keyword evidence="2 3" id="KW-0732">Signal</keyword>
<dbReference type="EMBL" id="JAAGXA010000003">
    <property type="protein sequence ID" value="NEN77740.1"/>
    <property type="molecule type" value="Genomic_DNA"/>
</dbReference>
<protein>
    <submittedName>
        <fullName evidence="5">ABC transporter substrate-binding protein</fullName>
    </submittedName>
</protein>
<evidence type="ECO:0000256" key="2">
    <source>
        <dbReference type="ARBA" id="ARBA00022729"/>
    </source>
</evidence>
<dbReference type="SUPFAM" id="SSF53822">
    <property type="entry name" value="Periplasmic binding protein-like I"/>
    <property type="match status" value="1"/>
</dbReference>
<keyword evidence="6" id="KW-1185">Reference proteome</keyword>
<comment type="similarity">
    <text evidence="1">Belongs to the leucine-binding protein family.</text>
</comment>
<reference evidence="5 6" key="1">
    <citation type="journal article" date="2014" name="Int. J. Syst. Evol. Microbiol.">
        <title>Nocardioides zeae sp. nov., isolated from the stem of Zea mays.</title>
        <authorList>
            <person name="Glaeser S.P."/>
            <person name="McInroy J.A."/>
            <person name="Busse H.J."/>
            <person name="Kampfer P."/>
        </authorList>
    </citation>
    <scope>NUCLEOTIDE SEQUENCE [LARGE SCALE GENOMIC DNA]</scope>
    <source>
        <strain evidence="5 6">JCM 30728</strain>
    </source>
</reference>